<dbReference type="PANTHER" id="PTHR23135:SF4">
    <property type="entry name" value="UDP-N-ACETYLMURAMOYL-L-ALANYL-D-GLUTAMATE--2,6-DIAMINOPIMELATE LIGASE MURE HOMOLOG, CHLOROPLASTIC"/>
    <property type="match status" value="1"/>
</dbReference>
<feature type="binding site" evidence="7">
    <location>
        <begin position="121"/>
        <end position="127"/>
    </location>
    <ligand>
        <name>ATP</name>
        <dbReference type="ChEBI" id="CHEBI:30616"/>
    </ligand>
</feature>
<dbReference type="GO" id="GO:0005524">
    <property type="term" value="F:ATP binding"/>
    <property type="evidence" value="ECO:0007669"/>
    <property type="project" value="UniProtKB-UniRule"/>
</dbReference>
<accession>A0A011MD90</accession>
<dbReference type="EMBL" id="JFAX01000008">
    <property type="protein sequence ID" value="EXI67733.1"/>
    <property type="molecule type" value="Genomic_DNA"/>
</dbReference>
<evidence type="ECO:0000259" key="11">
    <source>
        <dbReference type="Pfam" id="PF08245"/>
    </source>
</evidence>
<dbReference type="NCBIfam" id="NF001126">
    <property type="entry name" value="PRK00139.1-4"/>
    <property type="match status" value="1"/>
</dbReference>
<keyword evidence="6 7" id="KW-0961">Cell wall biogenesis/degradation</keyword>
<feature type="short sequence motif" description="Meso-diaminopimelate recognition motif" evidence="7">
    <location>
        <begin position="419"/>
        <end position="422"/>
    </location>
</feature>
<feature type="binding site" evidence="7">
    <location>
        <begin position="419"/>
        <end position="422"/>
    </location>
    <ligand>
        <name>meso-2,6-diaminopimelate</name>
        <dbReference type="ChEBI" id="CHEBI:57791"/>
    </ligand>
</feature>
<dbReference type="GO" id="GO:0005737">
    <property type="term" value="C:cytoplasm"/>
    <property type="evidence" value="ECO:0007669"/>
    <property type="project" value="UniProtKB-SubCell"/>
</dbReference>
<dbReference type="Gene3D" id="3.90.190.20">
    <property type="entry name" value="Mur ligase, C-terminal domain"/>
    <property type="match status" value="1"/>
</dbReference>
<comment type="similarity">
    <text evidence="1 7">Belongs to the MurCDEF family. MurE subfamily.</text>
</comment>
<feature type="domain" description="Mur ligase N-terminal catalytic" evidence="9">
    <location>
        <begin position="27"/>
        <end position="73"/>
    </location>
</feature>
<evidence type="ECO:0000256" key="4">
    <source>
        <dbReference type="ARBA" id="ARBA00022984"/>
    </source>
</evidence>
<dbReference type="InterPro" id="IPR036615">
    <property type="entry name" value="Mur_ligase_C_dom_sf"/>
</dbReference>
<keyword evidence="4 7" id="KW-0573">Peptidoglycan synthesis</keyword>
<dbReference type="InterPro" id="IPR035911">
    <property type="entry name" value="MurE/MurF_N"/>
</dbReference>
<dbReference type="GO" id="GO:0051301">
    <property type="term" value="P:cell division"/>
    <property type="evidence" value="ECO:0007669"/>
    <property type="project" value="UniProtKB-KW"/>
</dbReference>
<comment type="subcellular location">
    <subcellularLocation>
        <location evidence="7 8">Cytoplasm</location>
    </subcellularLocation>
</comment>
<keyword evidence="7" id="KW-0963">Cytoplasm</keyword>
<evidence type="ECO:0000256" key="1">
    <source>
        <dbReference type="ARBA" id="ARBA00005898"/>
    </source>
</evidence>
<dbReference type="GO" id="GO:0008765">
    <property type="term" value="F:UDP-N-acetylmuramoylalanyl-D-glutamate-2,6-diaminopimelate ligase activity"/>
    <property type="evidence" value="ECO:0007669"/>
    <property type="project" value="UniProtKB-UniRule"/>
</dbReference>
<evidence type="ECO:0000313" key="12">
    <source>
        <dbReference type="EMBL" id="EXI67733.1"/>
    </source>
</evidence>
<evidence type="ECO:0000256" key="5">
    <source>
        <dbReference type="ARBA" id="ARBA00023306"/>
    </source>
</evidence>
<dbReference type="InterPro" id="IPR004101">
    <property type="entry name" value="Mur_ligase_C"/>
</dbReference>
<feature type="domain" description="Mur ligase central" evidence="11">
    <location>
        <begin position="119"/>
        <end position="320"/>
    </location>
</feature>
<feature type="domain" description="Mur ligase C-terminal" evidence="10">
    <location>
        <begin position="343"/>
        <end position="469"/>
    </location>
</feature>
<keyword evidence="7 12" id="KW-0436">Ligase</keyword>
<keyword evidence="7" id="KW-0067">ATP-binding</keyword>
<feature type="binding site" evidence="7">
    <location>
        <position position="395"/>
    </location>
    <ligand>
        <name>meso-2,6-diaminopimelate</name>
        <dbReference type="ChEBI" id="CHEBI:57791"/>
    </ligand>
</feature>
<dbReference type="GO" id="GO:0071555">
    <property type="term" value="P:cell wall organization"/>
    <property type="evidence" value="ECO:0007669"/>
    <property type="project" value="UniProtKB-KW"/>
</dbReference>
<evidence type="ECO:0000256" key="6">
    <source>
        <dbReference type="ARBA" id="ARBA00023316"/>
    </source>
</evidence>
<comment type="pathway">
    <text evidence="7 8">Cell wall biogenesis; peptidoglycan biosynthesis.</text>
</comment>
<dbReference type="EC" id="6.3.2.13" evidence="7"/>
<evidence type="ECO:0000259" key="10">
    <source>
        <dbReference type="Pfam" id="PF02875"/>
    </source>
</evidence>
<evidence type="ECO:0000256" key="8">
    <source>
        <dbReference type="RuleBase" id="RU004135"/>
    </source>
</evidence>
<dbReference type="GO" id="GO:0000287">
    <property type="term" value="F:magnesium ion binding"/>
    <property type="evidence" value="ECO:0007669"/>
    <property type="project" value="UniProtKB-UniRule"/>
</dbReference>
<evidence type="ECO:0000256" key="7">
    <source>
        <dbReference type="HAMAP-Rule" id="MF_00208"/>
    </source>
</evidence>
<comment type="caution">
    <text evidence="7">Lacks conserved residue(s) required for the propagation of feature annotation.</text>
</comment>
<evidence type="ECO:0000256" key="2">
    <source>
        <dbReference type="ARBA" id="ARBA00022618"/>
    </source>
</evidence>
<feature type="binding site" evidence="7">
    <location>
        <position position="195"/>
    </location>
    <ligand>
        <name>UDP-N-acetyl-alpha-D-muramoyl-L-alanyl-D-glutamate</name>
        <dbReference type="ChEBI" id="CHEBI:83900"/>
    </ligand>
</feature>
<comment type="caution">
    <text evidence="12">The sequence shown here is derived from an EMBL/GenBank/DDBJ whole genome shotgun (WGS) entry which is preliminary data.</text>
</comment>
<feature type="binding site" evidence="7">
    <location>
        <position position="471"/>
    </location>
    <ligand>
        <name>meso-2,6-diaminopimelate</name>
        <dbReference type="ChEBI" id="CHEBI:57791"/>
    </ligand>
</feature>
<dbReference type="Proteomes" id="UP000020218">
    <property type="component" value="Unassembled WGS sequence"/>
</dbReference>
<reference evidence="12" key="1">
    <citation type="submission" date="2014-02" db="EMBL/GenBank/DDBJ databases">
        <title>Expanding our view of genomic diversity in Candidatus Accumulibacter clades.</title>
        <authorList>
            <person name="Skennerton C.T."/>
            <person name="Barr J.J."/>
            <person name="Slater F.R."/>
            <person name="Bond P.L."/>
            <person name="Tyson G.W."/>
        </authorList>
    </citation>
    <scope>NUCLEOTIDE SEQUENCE [LARGE SCALE GENOMIC DNA]</scope>
</reference>
<sequence>MTSAPNHGSEAVTAILQRLALLGVVPHGATDDSRQVRPGDLFLACAGDSVDGRQFIADAIARGAEAVLWETCDDRADVFSWRGDWRVPAVPVSGLRRLRGPLAHAVHGRPSERLSLIAVTGTNGKTSVTQWIGATHPRSCAIIGTLGAGLPGRLADTGFTTPEATTLARCLAGYAADDVQACALEASSIGMAEGRLDGARVDVAVFTNFTRDHLDYHGSMAAYAAAKAKLFTWPRLRLAVCNVDDPFGRELASLTTASKVVAYTQEGGCSDRQGTISAEDVEETIAGLRFRLCAPGGRALVETALLGRYNVANLLAVAAVLLDAGLTPREVAARFAGVQPPPGRLEKVGGDAQPLVVVDYAHTPDALENALRALRPVATARGAGLTAVFGCGGDRDPGKRSLMGEVAQRCADRVVLTSDNPRSEDPQAILAQISVAAPAAEVIADRGEAIRRTILSAHAAEVVLIAGKGHEPYQEIGGVRRPFSDVAQARTALLARQELHR</sequence>
<dbReference type="Pfam" id="PF02875">
    <property type="entry name" value="Mur_ligase_C"/>
    <property type="match status" value="1"/>
</dbReference>
<evidence type="ECO:0000256" key="3">
    <source>
        <dbReference type="ARBA" id="ARBA00022960"/>
    </source>
</evidence>
<comment type="PTM">
    <text evidence="7">Carboxylation is probably crucial for Mg(2+) binding and, consequently, for the gamma-phosphate positioning of ATP.</text>
</comment>
<evidence type="ECO:0000259" key="9">
    <source>
        <dbReference type="Pfam" id="PF01225"/>
    </source>
</evidence>
<dbReference type="InterPro" id="IPR000713">
    <property type="entry name" value="Mur_ligase_N"/>
</dbReference>
<dbReference type="SUPFAM" id="SSF53623">
    <property type="entry name" value="MurD-like peptide ligases, catalytic domain"/>
    <property type="match status" value="1"/>
</dbReference>
<comment type="function">
    <text evidence="7">Catalyzes the addition of meso-diaminopimelic acid to the nucleotide precursor UDP-N-acetylmuramoyl-L-alanyl-D-glutamate (UMAG) in the biosynthesis of bacterial cell-wall peptidoglycan.</text>
</comment>
<dbReference type="PANTHER" id="PTHR23135">
    <property type="entry name" value="MUR LIGASE FAMILY MEMBER"/>
    <property type="match status" value="1"/>
</dbReference>
<comment type="catalytic activity">
    <reaction evidence="7">
        <text>UDP-N-acetyl-alpha-D-muramoyl-L-alanyl-D-glutamate + meso-2,6-diaminopimelate + ATP = UDP-N-acetyl-alpha-D-muramoyl-L-alanyl-gamma-D-glutamyl-meso-2,6-diaminopimelate + ADP + phosphate + H(+)</text>
        <dbReference type="Rhea" id="RHEA:23676"/>
        <dbReference type="ChEBI" id="CHEBI:15378"/>
        <dbReference type="ChEBI" id="CHEBI:30616"/>
        <dbReference type="ChEBI" id="CHEBI:43474"/>
        <dbReference type="ChEBI" id="CHEBI:57791"/>
        <dbReference type="ChEBI" id="CHEBI:83900"/>
        <dbReference type="ChEBI" id="CHEBI:83905"/>
        <dbReference type="ChEBI" id="CHEBI:456216"/>
        <dbReference type="EC" id="6.3.2.13"/>
    </reaction>
</comment>
<dbReference type="Pfam" id="PF01225">
    <property type="entry name" value="Mur_ligase"/>
    <property type="match status" value="1"/>
</dbReference>
<dbReference type="NCBIfam" id="TIGR01085">
    <property type="entry name" value="murE"/>
    <property type="match status" value="1"/>
</dbReference>
<dbReference type="UniPathway" id="UPA00219"/>
<keyword evidence="13" id="KW-1185">Reference proteome</keyword>
<keyword evidence="7" id="KW-0460">Magnesium</keyword>
<dbReference type="PATRIC" id="fig|1454001.3.peg.1701"/>
<feature type="binding site" evidence="7">
    <location>
        <begin position="160"/>
        <end position="161"/>
    </location>
    <ligand>
        <name>UDP-N-acetyl-alpha-D-muramoyl-L-alanyl-D-glutamate</name>
        <dbReference type="ChEBI" id="CHEBI:83900"/>
    </ligand>
</feature>
<dbReference type="Pfam" id="PF08245">
    <property type="entry name" value="Mur_ligase_M"/>
    <property type="match status" value="1"/>
</dbReference>
<protein>
    <recommendedName>
        <fullName evidence="7">UDP-N-acetylmuramoyl-L-alanyl-D-glutamate--2,6-diaminopimelate ligase</fullName>
        <ecNumber evidence="7">6.3.2.13</ecNumber>
    </recommendedName>
    <alternativeName>
        <fullName evidence="7">Meso-A2pm-adding enzyme</fullName>
    </alternativeName>
    <alternativeName>
        <fullName evidence="7">Meso-diaminopimelate-adding enzyme</fullName>
    </alternativeName>
    <alternativeName>
        <fullName evidence="7">UDP-MurNAc-L-Ala-D-Glu:meso-diaminopimelate ligase</fullName>
    </alternativeName>
    <alternativeName>
        <fullName evidence="7">UDP-MurNAc-tripeptide synthetase</fullName>
    </alternativeName>
    <alternativeName>
        <fullName evidence="7">UDP-N-acetylmuramyl-tripeptide synthetase</fullName>
    </alternativeName>
</protein>
<proteinExistence type="inferred from homology"/>
<feature type="binding site" evidence="7">
    <location>
        <position position="187"/>
    </location>
    <ligand>
        <name>UDP-N-acetyl-alpha-D-muramoyl-L-alanyl-D-glutamate</name>
        <dbReference type="ChEBI" id="CHEBI:83900"/>
    </ligand>
</feature>
<keyword evidence="3 7" id="KW-0133">Cell shape</keyword>
<organism evidence="12 13">
    <name type="scientific">Candidatus Accumulibacter adjunctus</name>
    <dbReference type="NCBI Taxonomy" id="1454001"/>
    <lineage>
        <taxon>Bacteria</taxon>
        <taxon>Pseudomonadati</taxon>
        <taxon>Pseudomonadota</taxon>
        <taxon>Betaproteobacteria</taxon>
        <taxon>Candidatus Accumulibacter</taxon>
    </lineage>
</organism>
<dbReference type="SUPFAM" id="SSF63418">
    <property type="entry name" value="MurE/MurF N-terminal domain"/>
    <property type="match status" value="1"/>
</dbReference>
<feature type="modified residue" description="N6-carboxylysine" evidence="7">
    <location>
        <position position="227"/>
    </location>
</feature>
<keyword evidence="2 7" id="KW-0132">Cell division</keyword>
<dbReference type="AlphaFoldDB" id="A0A011MD90"/>
<dbReference type="Gene3D" id="3.40.1190.10">
    <property type="entry name" value="Mur-like, catalytic domain"/>
    <property type="match status" value="1"/>
</dbReference>
<feature type="binding site" evidence="7">
    <location>
        <position position="33"/>
    </location>
    <ligand>
        <name>UDP-N-acetyl-alpha-D-muramoyl-L-alanyl-D-glutamate</name>
        <dbReference type="ChEBI" id="CHEBI:83900"/>
    </ligand>
</feature>
<dbReference type="GO" id="GO:0009252">
    <property type="term" value="P:peptidoglycan biosynthetic process"/>
    <property type="evidence" value="ECO:0007669"/>
    <property type="project" value="UniProtKB-UniRule"/>
</dbReference>
<feature type="binding site" evidence="7">
    <location>
        <position position="467"/>
    </location>
    <ligand>
        <name>meso-2,6-diaminopimelate</name>
        <dbReference type="ChEBI" id="CHEBI:57791"/>
    </ligand>
</feature>
<dbReference type="InterPro" id="IPR036565">
    <property type="entry name" value="Mur-like_cat_sf"/>
</dbReference>
<keyword evidence="5 7" id="KW-0131">Cell cycle</keyword>
<dbReference type="InterPro" id="IPR005761">
    <property type="entry name" value="UDP-N-AcMur-Glu-dNH2Pim_ligase"/>
</dbReference>
<comment type="cofactor">
    <cofactor evidence="7">
        <name>Mg(2+)</name>
        <dbReference type="ChEBI" id="CHEBI:18420"/>
    </cofactor>
</comment>
<gene>
    <name evidence="7 12" type="primary">murE</name>
    <name evidence="12" type="ORF">AW08_01674</name>
</gene>
<evidence type="ECO:0000313" key="13">
    <source>
        <dbReference type="Proteomes" id="UP000020218"/>
    </source>
</evidence>
<dbReference type="STRING" id="1454001.AW08_01674"/>
<dbReference type="HAMAP" id="MF_00208">
    <property type="entry name" value="MurE"/>
    <property type="match status" value="1"/>
</dbReference>
<dbReference type="GO" id="GO:0008360">
    <property type="term" value="P:regulation of cell shape"/>
    <property type="evidence" value="ECO:0007669"/>
    <property type="project" value="UniProtKB-KW"/>
</dbReference>
<dbReference type="Gene3D" id="3.40.1390.10">
    <property type="entry name" value="MurE/MurF, N-terminal domain"/>
    <property type="match status" value="1"/>
</dbReference>
<dbReference type="InterPro" id="IPR013221">
    <property type="entry name" value="Mur_ligase_cen"/>
</dbReference>
<name>A0A011MD90_9PROT</name>
<dbReference type="SUPFAM" id="SSF53244">
    <property type="entry name" value="MurD-like peptide ligases, peptide-binding domain"/>
    <property type="match status" value="1"/>
</dbReference>
<keyword evidence="7" id="KW-0547">Nucleotide-binding</keyword>